<sequence length="111" mass="12327">MSAAKPDEVNPYAAPTTADEPSQRTGKSDQDLRHEYLGAILLATGCGILAAVFFLASTRYPLSDLGEFTRLLSRWTSVALAMVSLMFVFITLRAAVSRFWRHLRVLLGRRP</sequence>
<keyword evidence="2" id="KW-0472">Membrane</keyword>
<dbReference type="Proteomes" id="UP000316714">
    <property type="component" value="Unassembled WGS sequence"/>
</dbReference>
<keyword evidence="4" id="KW-1185">Reference proteome</keyword>
<protein>
    <submittedName>
        <fullName evidence="3">Uncharacterized protein</fullName>
    </submittedName>
</protein>
<evidence type="ECO:0000256" key="1">
    <source>
        <dbReference type="SAM" id="MobiDB-lite"/>
    </source>
</evidence>
<proteinExistence type="predicted"/>
<dbReference type="AlphaFoldDB" id="A0A5C5VCU7"/>
<feature type="transmembrane region" description="Helical" evidence="2">
    <location>
        <begin position="75"/>
        <end position="96"/>
    </location>
</feature>
<dbReference type="RefSeq" id="WP_146561659.1">
    <property type="nucleotide sequence ID" value="NZ_SIHJ01000001.1"/>
</dbReference>
<dbReference type="EMBL" id="SIHJ01000001">
    <property type="protein sequence ID" value="TWT35465.1"/>
    <property type="molecule type" value="Genomic_DNA"/>
</dbReference>
<evidence type="ECO:0000256" key="2">
    <source>
        <dbReference type="SAM" id="Phobius"/>
    </source>
</evidence>
<organism evidence="3 4">
    <name type="scientific">Posidoniimonas corsicana</name>
    <dbReference type="NCBI Taxonomy" id="1938618"/>
    <lineage>
        <taxon>Bacteria</taxon>
        <taxon>Pseudomonadati</taxon>
        <taxon>Planctomycetota</taxon>
        <taxon>Planctomycetia</taxon>
        <taxon>Pirellulales</taxon>
        <taxon>Lacipirellulaceae</taxon>
        <taxon>Posidoniimonas</taxon>
    </lineage>
</organism>
<keyword evidence="2" id="KW-0812">Transmembrane</keyword>
<evidence type="ECO:0000313" key="4">
    <source>
        <dbReference type="Proteomes" id="UP000316714"/>
    </source>
</evidence>
<feature type="region of interest" description="Disordered" evidence="1">
    <location>
        <begin position="1"/>
        <end position="29"/>
    </location>
</feature>
<comment type="caution">
    <text evidence="3">The sequence shown here is derived from an EMBL/GenBank/DDBJ whole genome shotgun (WGS) entry which is preliminary data.</text>
</comment>
<accession>A0A5C5VCU7</accession>
<reference evidence="3 4" key="1">
    <citation type="submission" date="2019-02" db="EMBL/GenBank/DDBJ databases">
        <title>Deep-cultivation of Planctomycetes and their phenomic and genomic characterization uncovers novel biology.</title>
        <authorList>
            <person name="Wiegand S."/>
            <person name="Jogler M."/>
            <person name="Boedeker C."/>
            <person name="Pinto D."/>
            <person name="Vollmers J."/>
            <person name="Rivas-Marin E."/>
            <person name="Kohn T."/>
            <person name="Peeters S.H."/>
            <person name="Heuer A."/>
            <person name="Rast P."/>
            <person name="Oberbeckmann S."/>
            <person name="Bunk B."/>
            <person name="Jeske O."/>
            <person name="Meyerdierks A."/>
            <person name="Storesund J.E."/>
            <person name="Kallscheuer N."/>
            <person name="Luecker S."/>
            <person name="Lage O.M."/>
            <person name="Pohl T."/>
            <person name="Merkel B.J."/>
            <person name="Hornburger P."/>
            <person name="Mueller R.-W."/>
            <person name="Bruemmer F."/>
            <person name="Labrenz M."/>
            <person name="Spormann A.M."/>
            <person name="Op Den Camp H."/>
            <person name="Overmann J."/>
            <person name="Amann R."/>
            <person name="Jetten M.S.M."/>
            <person name="Mascher T."/>
            <person name="Medema M.H."/>
            <person name="Devos D.P."/>
            <person name="Kaster A.-K."/>
            <person name="Ovreas L."/>
            <person name="Rohde M."/>
            <person name="Galperin M.Y."/>
            <person name="Jogler C."/>
        </authorList>
    </citation>
    <scope>NUCLEOTIDE SEQUENCE [LARGE SCALE GENOMIC DNA]</scope>
    <source>
        <strain evidence="3 4">KOR34</strain>
    </source>
</reference>
<name>A0A5C5VCU7_9BACT</name>
<feature type="transmembrane region" description="Helical" evidence="2">
    <location>
        <begin position="36"/>
        <end position="55"/>
    </location>
</feature>
<dbReference type="OrthoDB" id="9843140at2"/>
<gene>
    <name evidence="3" type="ORF">KOR34_03570</name>
</gene>
<keyword evidence="2" id="KW-1133">Transmembrane helix</keyword>
<evidence type="ECO:0000313" key="3">
    <source>
        <dbReference type="EMBL" id="TWT35465.1"/>
    </source>
</evidence>